<keyword evidence="2" id="KW-1185">Reference proteome</keyword>
<evidence type="ECO:0000313" key="1">
    <source>
        <dbReference type="EMBL" id="MBP1999997.1"/>
    </source>
</evidence>
<comment type="caution">
    <text evidence="1">The sequence shown here is derived from an EMBL/GenBank/DDBJ whole genome shotgun (WGS) entry which is preliminary data.</text>
</comment>
<sequence length="42" mass="4765">MKNPTMTGRILAYTGIFTFAFAFNRNLDIIDTPEPYSSLSIH</sequence>
<reference evidence="1 2" key="1">
    <citation type="submission" date="2021-03" db="EMBL/GenBank/DDBJ databases">
        <title>Genomic Encyclopedia of Type Strains, Phase IV (KMG-IV): sequencing the most valuable type-strain genomes for metagenomic binning, comparative biology and taxonomic classification.</title>
        <authorList>
            <person name="Goeker M."/>
        </authorList>
    </citation>
    <scope>NUCLEOTIDE SEQUENCE [LARGE SCALE GENOMIC DNA]</scope>
    <source>
        <strain evidence="1 2">DSM 26806</strain>
    </source>
</reference>
<name>A0ABS4JE49_9BACL</name>
<organism evidence="1 2">
    <name type="scientific">Paenibacillus shirakamiensis</name>
    <dbReference type="NCBI Taxonomy" id="1265935"/>
    <lineage>
        <taxon>Bacteria</taxon>
        <taxon>Bacillati</taxon>
        <taxon>Bacillota</taxon>
        <taxon>Bacilli</taxon>
        <taxon>Bacillales</taxon>
        <taxon>Paenibacillaceae</taxon>
        <taxon>Paenibacillus</taxon>
    </lineage>
</organism>
<gene>
    <name evidence="1" type="ORF">J2Z69_001016</name>
</gene>
<dbReference type="EMBL" id="JAGGLD010000001">
    <property type="protein sequence ID" value="MBP1999997.1"/>
    <property type="molecule type" value="Genomic_DNA"/>
</dbReference>
<evidence type="ECO:0000313" key="2">
    <source>
        <dbReference type="Proteomes" id="UP001519288"/>
    </source>
</evidence>
<proteinExistence type="predicted"/>
<dbReference type="Proteomes" id="UP001519288">
    <property type="component" value="Unassembled WGS sequence"/>
</dbReference>
<protein>
    <submittedName>
        <fullName evidence="1">Uncharacterized protein</fullName>
    </submittedName>
</protein>
<accession>A0ABS4JE49</accession>